<protein>
    <recommendedName>
        <fullName evidence="4">Holin</fullName>
    </recommendedName>
</protein>
<sequence length="69" mass="7354">MTAQTHFSQTEHFSAAAVTLTVAVIAWYTGPSGVQGATNATIAAVVTLMSFVVGLIAIKRWNPSWYSPQ</sequence>
<evidence type="ECO:0008006" key="4">
    <source>
        <dbReference type="Google" id="ProtNLM"/>
    </source>
</evidence>
<proteinExistence type="predicted"/>
<feature type="transmembrane region" description="Helical" evidence="1">
    <location>
        <begin position="36"/>
        <end position="58"/>
    </location>
</feature>
<organism evidence="2 3">
    <name type="scientific">Halovenus rubra</name>
    <dbReference type="NCBI Taxonomy" id="869890"/>
    <lineage>
        <taxon>Archaea</taxon>
        <taxon>Methanobacteriati</taxon>
        <taxon>Methanobacteriota</taxon>
        <taxon>Stenosarchaea group</taxon>
        <taxon>Halobacteria</taxon>
        <taxon>Halobacteriales</taxon>
        <taxon>Haloarculaceae</taxon>
        <taxon>Halovenus</taxon>
    </lineage>
</organism>
<accession>A0ABD5WZQ0</accession>
<name>A0ABD5WZQ0_9EURY</name>
<evidence type="ECO:0000313" key="2">
    <source>
        <dbReference type="EMBL" id="MFC7124445.1"/>
    </source>
</evidence>
<keyword evidence="1" id="KW-0472">Membrane</keyword>
<dbReference type="Proteomes" id="UP001596414">
    <property type="component" value="Unassembled WGS sequence"/>
</dbReference>
<keyword evidence="1" id="KW-1133">Transmembrane helix</keyword>
<keyword evidence="1" id="KW-0812">Transmembrane</keyword>
<dbReference type="AlphaFoldDB" id="A0ABD5WZQ0"/>
<dbReference type="RefSeq" id="WP_267637839.1">
    <property type="nucleotide sequence ID" value="NZ_JAODIY010000010.1"/>
</dbReference>
<reference evidence="2 3" key="1">
    <citation type="journal article" date="2014" name="Int. J. Syst. Evol. Microbiol.">
        <title>Complete genome sequence of Corynebacterium casei LMG S-19264T (=DSM 44701T), isolated from a smear-ripened cheese.</title>
        <authorList>
            <consortium name="US DOE Joint Genome Institute (JGI-PGF)"/>
            <person name="Walter F."/>
            <person name="Albersmeier A."/>
            <person name="Kalinowski J."/>
            <person name="Ruckert C."/>
        </authorList>
    </citation>
    <scope>NUCLEOTIDE SEQUENCE [LARGE SCALE GENOMIC DNA]</scope>
    <source>
        <strain evidence="2 3">CGMCC 4.7215</strain>
    </source>
</reference>
<comment type="caution">
    <text evidence="2">The sequence shown here is derived from an EMBL/GenBank/DDBJ whole genome shotgun (WGS) entry which is preliminary data.</text>
</comment>
<dbReference type="EMBL" id="JBHSZQ010000001">
    <property type="protein sequence ID" value="MFC7124445.1"/>
    <property type="molecule type" value="Genomic_DNA"/>
</dbReference>
<evidence type="ECO:0000256" key="1">
    <source>
        <dbReference type="SAM" id="Phobius"/>
    </source>
</evidence>
<evidence type="ECO:0000313" key="3">
    <source>
        <dbReference type="Proteomes" id="UP001596414"/>
    </source>
</evidence>
<gene>
    <name evidence="2" type="ORF">ACFQJ7_00090</name>
</gene>
<feature type="transmembrane region" description="Helical" evidence="1">
    <location>
        <begin position="12"/>
        <end position="30"/>
    </location>
</feature>